<sequence>MNDIYSHLLPIEGACNVRDIGGYETQDGCLTKENVFFRSDNTAGYTEKDVQFFIDKGVTLTVDLRSADETGRQASAFVHVPGIRYENIQLIDGIHSQFTRENIPVTMGQLYIQFLETGKAQFGKMFRLFAENTGASLYHCTAGKDRTGVTTMLLLSLAGVADDTIIEDYAATEVFTEHIIAGQKAQLASMGLDVPDFMLHADSQNMEETLAHLHKTYGTAENYLLNCQVSKTEIDILKNKIIS</sequence>
<dbReference type="PANTHER" id="PTHR31126:SF1">
    <property type="entry name" value="TYROSINE SPECIFIC PROTEIN PHOSPHATASES DOMAIN-CONTAINING PROTEIN"/>
    <property type="match status" value="1"/>
</dbReference>
<dbReference type="InterPro" id="IPR029021">
    <property type="entry name" value="Prot-tyrosine_phosphatase-like"/>
</dbReference>
<comment type="caution">
    <text evidence="2">The sequence shown here is derived from an EMBL/GenBank/DDBJ whole genome shotgun (WGS) entry which is preliminary data.</text>
</comment>
<name>A0ABS8DLN4_9FIRM</name>
<dbReference type="RefSeq" id="WP_066734553.1">
    <property type="nucleotide sequence ID" value="NZ_JAJCIQ010000022.1"/>
</dbReference>
<dbReference type="PANTHER" id="PTHR31126">
    <property type="entry name" value="TYROSINE-PROTEIN PHOSPHATASE"/>
    <property type="match status" value="1"/>
</dbReference>
<dbReference type="Gene3D" id="3.90.190.10">
    <property type="entry name" value="Protein tyrosine phosphatase superfamily"/>
    <property type="match status" value="1"/>
</dbReference>
<evidence type="ECO:0000313" key="3">
    <source>
        <dbReference type="Proteomes" id="UP001299546"/>
    </source>
</evidence>
<dbReference type="InterPro" id="IPR026893">
    <property type="entry name" value="Tyr/Ser_Pase_IphP-type"/>
</dbReference>
<evidence type="ECO:0000313" key="2">
    <source>
        <dbReference type="EMBL" id="MCB7389362.1"/>
    </source>
</evidence>
<dbReference type="Proteomes" id="UP001299546">
    <property type="component" value="Unassembled WGS sequence"/>
</dbReference>
<evidence type="ECO:0000256" key="1">
    <source>
        <dbReference type="ARBA" id="ARBA00009580"/>
    </source>
</evidence>
<reference evidence="2 3" key="1">
    <citation type="submission" date="2021-10" db="EMBL/GenBank/DDBJ databases">
        <title>Collection of gut derived symbiotic bacterial strains cultured from healthy donors.</title>
        <authorList>
            <person name="Lin H."/>
            <person name="Littmann E."/>
            <person name="Kohout C."/>
            <person name="Pamer E.G."/>
        </authorList>
    </citation>
    <scope>NUCLEOTIDE SEQUENCE [LARGE SCALE GENOMIC DNA]</scope>
    <source>
        <strain evidence="2 3">DFI.1.165</strain>
    </source>
</reference>
<accession>A0ABS8DLN4</accession>
<dbReference type="EMBL" id="JAJCIS010000023">
    <property type="protein sequence ID" value="MCB7389362.1"/>
    <property type="molecule type" value="Genomic_DNA"/>
</dbReference>
<keyword evidence="3" id="KW-1185">Reference proteome</keyword>
<dbReference type="Pfam" id="PF13350">
    <property type="entry name" value="Y_phosphatase3"/>
    <property type="match status" value="1"/>
</dbReference>
<organism evidence="2 3">
    <name type="scientific">Bariatricus massiliensis</name>
    <dbReference type="NCBI Taxonomy" id="1745713"/>
    <lineage>
        <taxon>Bacteria</taxon>
        <taxon>Bacillati</taxon>
        <taxon>Bacillota</taxon>
        <taxon>Clostridia</taxon>
        <taxon>Lachnospirales</taxon>
        <taxon>Lachnospiraceae</taxon>
        <taxon>Bariatricus</taxon>
    </lineage>
</organism>
<gene>
    <name evidence="2" type="ORF">LIZ65_18935</name>
</gene>
<comment type="similarity">
    <text evidence="1">Belongs to the protein-tyrosine phosphatase family.</text>
</comment>
<proteinExistence type="inferred from homology"/>
<protein>
    <submittedName>
        <fullName evidence="2">Tyrosine-protein phosphatase</fullName>
    </submittedName>
</protein>
<dbReference type="SUPFAM" id="SSF52799">
    <property type="entry name" value="(Phosphotyrosine protein) phosphatases II"/>
    <property type="match status" value="1"/>
</dbReference>